<evidence type="ECO:0000256" key="1">
    <source>
        <dbReference type="ARBA" id="ARBA00023015"/>
    </source>
</evidence>
<dbReference type="Pfam" id="PF12833">
    <property type="entry name" value="HTH_18"/>
    <property type="match status" value="1"/>
</dbReference>
<dbReference type="GO" id="GO:0003700">
    <property type="term" value="F:DNA-binding transcription factor activity"/>
    <property type="evidence" value="ECO:0007669"/>
    <property type="project" value="InterPro"/>
</dbReference>
<dbReference type="STRING" id="1792290.MSP8886_02477"/>
<dbReference type="SMART" id="SM00342">
    <property type="entry name" value="HTH_ARAC"/>
    <property type="match status" value="1"/>
</dbReference>
<dbReference type="InterPro" id="IPR018060">
    <property type="entry name" value="HTH_AraC"/>
</dbReference>
<dbReference type="PROSITE" id="PS01124">
    <property type="entry name" value="HTH_ARAC_FAMILY_2"/>
    <property type="match status" value="1"/>
</dbReference>
<dbReference type="PANTHER" id="PTHR46796">
    <property type="entry name" value="HTH-TYPE TRANSCRIPTIONAL ACTIVATOR RHAS-RELATED"/>
    <property type="match status" value="1"/>
</dbReference>
<dbReference type="RefSeq" id="WP_067016818.1">
    <property type="nucleotide sequence ID" value="NZ_FLOB01000005.1"/>
</dbReference>
<evidence type="ECO:0000313" key="6">
    <source>
        <dbReference type="Proteomes" id="UP000092544"/>
    </source>
</evidence>
<evidence type="ECO:0000256" key="2">
    <source>
        <dbReference type="ARBA" id="ARBA00023125"/>
    </source>
</evidence>
<dbReference type="AlphaFoldDB" id="A0A1A8TGG8"/>
<dbReference type="OrthoDB" id="9809338at2"/>
<keyword evidence="3" id="KW-0804">Transcription</keyword>
<gene>
    <name evidence="5" type="primary">rhaS_6</name>
    <name evidence="5" type="ORF">MSP8886_02477</name>
</gene>
<name>A0A1A8TGG8_9GAMM</name>
<keyword evidence="6" id="KW-1185">Reference proteome</keyword>
<reference evidence="5 6" key="1">
    <citation type="submission" date="2016-06" db="EMBL/GenBank/DDBJ databases">
        <authorList>
            <person name="Kjaerup R.B."/>
            <person name="Dalgaard T.S."/>
            <person name="Juul-Madsen H.R."/>
        </authorList>
    </citation>
    <scope>NUCLEOTIDE SEQUENCE [LARGE SCALE GENOMIC DNA]</scope>
    <source>
        <strain evidence="5 6">CECT 8886</strain>
    </source>
</reference>
<proteinExistence type="predicted"/>
<evidence type="ECO:0000256" key="3">
    <source>
        <dbReference type="ARBA" id="ARBA00023163"/>
    </source>
</evidence>
<evidence type="ECO:0000259" key="4">
    <source>
        <dbReference type="PROSITE" id="PS01124"/>
    </source>
</evidence>
<evidence type="ECO:0000313" key="5">
    <source>
        <dbReference type="EMBL" id="SBS32569.1"/>
    </source>
</evidence>
<organism evidence="5 6">
    <name type="scientific">Marinomonas spartinae</name>
    <dbReference type="NCBI Taxonomy" id="1792290"/>
    <lineage>
        <taxon>Bacteria</taxon>
        <taxon>Pseudomonadati</taxon>
        <taxon>Pseudomonadota</taxon>
        <taxon>Gammaproteobacteria</taxon>
        <taxon>Oceanospirillales</taxon>
        <taxon>Oceanospirillaceae</taxon>
        <taxon>Marinomonas</taxon>
    </lineage>
</organism>
<dbReference type="Gene3D" id="1.10.10.60">
    <property type="entry name" value="Homeodomain-like"/>
    <property type="match status" value="2"/>
</dbReference>
<dbReference type="InterPro" id="IPR050204">
    <property type="entry name" value="AraC_XylS_family_regulators"/>
</dbReference>
<protein>
    <submittedName>
        <fullName evidence="5">HTH-type transcriptional activator RhaS</fullName>
    </submittedName>
</protein>
<accession>A0A1A8TGG8</accession>
<dbReference type="SUPFAM" id="SSF46689">
    <property type="entry name" value="Homeodomain-like"/>
    <property type="match status" value="2"/>
</dbReference>
<dbReference type="Proteomes" id="UP000092544">
    <property type="component" value="Unassembled WGS sequence"/>
</dbReference>
<dbReference type="GO" id="GO:0043565">
    <property type="term" value="F:sequence-specific DNA binding"/>
    <property type="evidence" value="ECO:0007669"/>
    <property type="project" value="InterPro"/>
</dbReference>
<sequence length="134" mass="15206">MGEGSVRVNQVPAVLTLPPVWQVSQVMSQTIMLVKRYIEENYRESINLDSLGGLVGLTRYSLAKQFRQQVGVSPYQYVCLVRIKNAQSLMKQGERPTDIASAVGFFDQSHLAKHFKRLCGVTPSQYREQFCKHV</sequence>
<keyword evidence="1" id="KW-0805">Transcription regulation</keyword>
<feature type="domain" description="HTH araC/xylS-type" evidence="4">
    <location>
        <begin position="32"/>
        <end position="129"/>
    </location>
</feature>
<dbReference type="InterPro" id="IPR009057">
    <property type="entry name" value="Homeodomain-like_sf"/>
</dbReference>
<dbReference type="EMBL" id="FLOB01000005">
    <property type="protein sequence ID" value="SBS32569.1"/>
    <property type="molecule type" value="Genomic_DNA"/>
</dbReference>
<keyword evidence="2" id="KW-0238">DNA-binding</keyword>